<keyword evidence="5 8" id="KW-0472">Membrane</keyword>
<evidence type="ECO:0008006" key="11">
    <source>
        <dbReference type="Google" id="ProtNLM"/>
    </source>
</evidence>
<keyword evidence="2" id="KW-1003">Cell membrane</keyword>
<comment type="subcellular location">
    <subcellularLocation>
        <location evidence="1">Cell membrane</location>
        <topology evidence="1">Multi-pass membrane protein</topology>
    </subcellularLocation>
</comment>
<evidence type="ECO:0000313" key="9">
    <source>
        <dbReference type="EnsemblMetazoa" id="ADIR001463-PA"/>
    </source>
</evidence>
<evidence type="ECO:0000256" key="3">
    <source>
        <dbReference type="ARBA" id="ARBA00022692"/>
    </source>
</evidence>
<evidence type="ECO:0000256" key="1">
    <source>
        <dbReference type="ARBA" id="ARBA00004651"/>
    </source>
</evidence>
<dbReference type="PANTHER" id="PTHR42643:SF31">
    <property type="entry name" value="IONOTROPIC RECEPTOR 68B-RELATED"/>
    <property type="match status" value="1"/>
</dbReference>
<dbReference type="InterPro" id="IPR052192">
    <property type="entry name" value="Insect_Ionotropic_Sensory_Rcpt"/>
</dbReference>
<dbReference type="PANTHER" id="PTHR42643">
    <property type="entry name" value="IONOTROPIC RECEPTOR 20A-RELATED"/>
    <property type="match status" value="1"/>
</dbReference>
<feature type="transmembrane region" description="Helical" evidence="8">
    <location>
        <begin position="448"/>
        <end position="468"/>
    </location>
</feature>
<feature type="transmembrane region" description="Helical" evidence="8">
    <location>
        <begin position="381"/>
        <end position="399"/>
    </location>
</feature>
<evidence type="ECO:0000256" key="4">
    <source>
        <dbReference type="ARBA" id="ARBA00022989"/>
    </source>
</evidence>
<sequence>MPAVVVVLWWSRRLVPLLLVVYVTGDGVDLIARSAPAGVDPVRERFAALERRFLERDDPRCARHGPQIVLLQFEGGDDSVLSHALRAFTDSSESRPRVVYRVAGAGMSQVADLLASIKTATGTGEDSASCLVLLLLLPNLTLQTAQLLTLATARTYPLALKMFLISGAPSSGCPTLEVLADARTLLATLWRTERALRTVTAWCDCPINSRTPAALLYDPFVPDPATNTPGAFHTLTDLNQPSAPSARSTPNLHRTPVDIYGFEAAMAYRRHDIDMMPRTFPAHGAPADGSLLDALFGADVEAVRMLAERLNFTPRVHYVRANFGFKMANGTFTGVLGRLTSRDSWLSMNVYFLKDYETRDLQFSAGIPDWMLIFRCFTPTLWIVVWCTVVLVSLCYVALTRCVAHTATGRQETLAPPPDVGALVGQIVGALLTAPTDGISRTTGHQKLFVAFGLIWGLTITGAFQGSLVDVYTTPTSMRNLDTLPELDASGLTITVNAPALIVDVFGTERPGTTLGNLKQRLVIEENPVHPAALAVLAGHTAGLIRNQDFVRLSTKYLAADGTARLHRLRQCPRSYTLAYLYPRGSPLYRAANGLVLRLLQHGLYAKWERDAAHILAMNRALKVHRYGARSGRGATAAAGQVTLRLDHLLLPFMLLGSGMALGACCLLCELRSRRRGAM</sequence>
<keyword evidence="6" id="KW-0675">Receptor</keyword>
<dbReference type="VEuPathDB" id="VectorBase:ADIR001463"/>
<proteinExistence type="predicted"/>
<protein>
    <recommendedName>
        <fullName evidence="11">Ionotropic glutamate receptor C-terminal domain-containing protein</fullName>
    </recommendedName>
</protein>
<keyword evidence="4 8" id="KW-1133">Transmembrane helix</keyword>
<evidence type="ECO:0000256" key="6">
    <source>
        <dbReference type="ARBA" id="ARBA00023170"/>
    </source>
</evidence>
<evidence type="ECO:0000256" key="8">
    <source>
        <dbReference type="SAM" id="Phobius"/>
    </source>
</evidence>
<evidence type="ECO:0000256" key="2">
    <source>
        <dbReference type="ARBA" id="ARBA00022475"/>
    </source>
</evidence>
<feature type="transmembrane region" description="Helical" evidence="8">
    <location>
        <begin position="649"/>
        <end position="669"/>
    </location>
</feature>
<keyword evidence="10" id="KW-1185">Reference proteome</keyword>
<name>A0A182N1F5_9DIPT</name>
<dbReference type="STRING" id="7168.A0A182N1F5"/>
<dbReference type="SUPFAM" id="SSF53850">
    <property type="entry name" value="Periplasmic binding protein-like II"/>
    <property type="match status" value="1"/>
</dbReference>
<organism evidence="9 10">
    <name type="scientific">Anopheles dirus</name>
    <dbReference type="NCBI Taxonomy" id="7168"/>
    <lineage>
        <taxon>Eukaryota</taxon>
        <taxon>Metazoa</taxon>
        <taxon>Ecdysozoa</taxon>
        <taxon>Arthropoda</taxon>
        <taxon>Hexapoda</taxon>
        <taxon>Insecta</taxon>
        <taxon>Pterygota</taxon>
        <taxon>Neoptera</taxon>
        <taxon>Endopterygota</taxon>
        <taxon>Diptera</taxon>
        <taxon>Nematocera</taxon>
        <taxon>Culicoidea</taxon>
        <taxon>Culicidae</taxon>
        <taxon>Anophelinae</taxon>
        <taxon>Anopheles</taxon>
    </lineage>
</organism>
<reference evidence="10" key="1">
    <citation type="submission" date="2013-03" db="EMBL/GenBank/DDBJ databases">
        <title>The Genome Sequence of Anopheles dirus WRAIR2.</title>
        <authorList>
            <consortium name="The Broad Institute Genomics Platform"/>
            <person name="Neafsey D.E."/>
            <person name="Walton C."/>
            <person name="Walker B."/>
            <person name="Young S.K."/>
            <person name="Zeng Q."/>
            <person name="Gargeya S."/>
            <person name="Fitzgerald M."/>
            <person name="Haas B."/>
            <person name="Abouelleil A."/>
            <person name="Allen A.W."/>
            <person name="Alvarado L."/>
            <person name="Arachchi H.M."/>
            <person name="Berlin A.M."/>
            <person name="Chapman S.B."/>
            <person name="Gainer-Dewar J."/>
            <person name="Goldberg J."/>
            <person name="Griggs A."/>
            <person name="Gujja S."/>
            <person name="Hansen M."/>
            <person name="Howarth C."/>
            <person name="Imamovic A."/>
            <person name="Ireland A."/>
            <person name="Larimer J."/>
            <person name="McCowan C."/>
            <person name="Murphy C."/>
            <person name="Pearson M."/>
            <person name="Poon T.W."/>
            <person name="Priest M."/>
            <person name="Roberts A."/>
            <person name="Saif S."/>
            <person name="Shea T."/>
            <person name="Sisk P."/>
            <person name="Sykes S."/>
            <person name="Wortman J."/>
            <person name="Nusbaum C."/>
            <person name="Birren B."/>
        </authorList>
    </citation>
    <scope>NUCLEOTIDE SEQUENCE [LARGE SCALE GENOMIC DNA]</scope>
    <source>
        <strain evidence="10">WRAIR2</strain>
    </source>
</reference>
<keyword evidence="7" id="KW-0325">Glycoprotein</keyword>
<evidence type="ECO:0000256" key="7">
    <source>
        <dbReference type="ARBA" id="ARBA00023180"/>
    </source>
</evidence>
<dbReference type="EnsemblMetazoa" id="ADIR001463-RA">
    <property type="protein sequence ID" value="ADIR001463-PA"/>
    <property type="gene ID" value="ADIR001463"/>
</dbReference>
<dbReference type="GO" id="GO:0005886">
    <property type="term" value="C:plasma membrane"/>
    <property type="evidence" value="ECO:0007669"/>
    <property type="project" value="UniProtKB-SubCell"/>
</dbReference>
<dbReference type="Proteomes" id="UP000075884">
    <property type="component" value="Unassembled WGS sequence"/>
</dbReference>
<accession>A0A182N1F5</accession>
<reference evidence="9" key="2">
    <citation type="submission" date="2020-05" db="UniProtKB">
        <authorList>
            <consortium name="EnsemblMetazoa"/>
        </authorList>
    </citation>
    <scope>IDENTIFICATION</scope>
    <source>
        <strain evidence="9">WRAIR2</strain>
    </source>
</reference>
<evidence type="ECO:0000256" key="5">
    <source>
        <dbReference type="ARBA" id="ARBA00023136"/>
    </source>
</evidence>
<evidence type="ECO:0000313" key="10">
    <source>
        <dbReference type="Proteomes" id="UP000075884"/>
    </source>
</evidence>
<keyword evidence="3 8" id="KW-0812">Transmembrane</keyword>
<dbReference type="AlphaFoldDB" id="A0A182N1F5"/>